<evidence type="ECO:0000259" key="10">
    <source>
        <dbReference type="Pfam" id="PF07715"/>
    </source>
</evidence>
<feature type="compositionally biased region" description="Low complexity" evidence="8">
    <location>
        <begin position="115"/>
        <end position="133"/>
    </location>
</feature>
<keyword evidence="12" id="KW-1185">Reference proteome</keyword>
<dbReference type="PANTHER" id="PTHR47234">
    <property type="match status" value="1"/>
</dbReference>
<evidence type="ECO:0000313" key="12">
    <source>
        <dbReference type="Proteomes" id="UP000620046"/>
    </source>
</evidence>
<accession>A0ABQ1G6T8</accession>
<keyword evidence="5 7" id="KW-0472">Membrane</keyword>
<dbReference type="InterPro" id="IPR012910">
    <property type="entry name" value="Plug_dom"/>
</dbReference>
<dbReference type="Pfam" id="PF07715">
    <property type="entry name" value="Plug"/>
    <property type="match status" value="1"/>
</dbReference>
<organism evidence="11 12">
    <name type="scientific">Dyella nitratireducens</name>
    <dbReference type="NCBI Taxonomy" id="1849580"/>
    <lineage>
        <taxon>Bacteria</taxon>
        <taxon>Pseudomonadati</taxon>
        <taxon>Pseudomonadota</taxon>
        <taxon>Gammaproteobacteria</taxon>
        <taxon>Lysobacterales</taxon>
        <taxon>Rhodanobacteraceae</taxon>
        <taxon>Dyella</taxon>
    </lineage>
</organism>
<keyword evidence="4 7" id="KW-0812">Transmembrane</keyword>
<evidence type="ECO:0000256" key="7">
    <source>
        <dbReference type="PROSITE-ProRule" id="PRU01360"/>
    </source>
</evidence>
<keyword evidence="2 7" id="KW-0813">Transport</keyword>
<dbReference type="PROSITE" id="PS52016">
    <property type="entry name" value="TONB_DEPENDENT_REC_3"/>
    <property type="match status" value="1"/>
</dbReference>
<comment type="subcellular location">
    <subcellularLocation>
        <location evidence="1 7">Cell outer membrane</location>
        <topology evidence="1 7">Multi-pass membrane protein</topology>
    </subcellularLocation>
</comment>
<dbReference type="InterPro" id="IPR037066">
    <property type="entry name" value="Plug_dom_sf"/>
</dbReference>
<feature type="domain" description="TonB-dependent receptor plug" evidence="10">
    <location>
        <begin position="78"/>
        <end position="197"/>
    </location>
</feature>
<feature type="region of interest" description="Disordered" evidence="8">
    <location>
        <begin position="114"/>
        <end position="133"/>
    </location>
</feature>
<evidence type="ECO:0000256" key="1">
    <source>
        <dbReference type="ARBA" id="ARBA00004571"/>
    </source>
</evidence>
<evidence type="ECO:0000256" key="2">
    <source>
        <dbReference type="ARBA" id="ARBA00022448"/>
    </source>
</evidence>
<feature type="compositionally biased region" description="Polar residues" evidence="8">
    <location>
        <begin position="561"/>
        <end position="572"/>
    </location>
</feature>
<evidence type="ECO:0000256" key="3">
    <source>
        <dbReference type="ARBA" id="ARBA00022452"/>
    </source>
</evidence>
<dbReference type="EMBL" id="BMJA01000002">
    <property type="protein sequence ID" value="GGA37823.1"/>
    <property type="molecule type" value="Genomic_DNA"/>
</dbReference>
<proteinExistence type="inferred from homology"/>
<dbReference type="Gene3D" id="2.170.130.10">
    <property type="entry name" value="TonB-dependent receptor, plug domain"/>
    <property type="match status" value="1"/>
</dbReference>
<keyword evidence="3 7" id="KW-1134">Transmembrane beta strand</keyword>
<dbReference type="Gene3D" id="2.40.170.20">
    <property type="entry name" value="TonB-dependent receptor, beta-barrel domain"/>
    <property type="match status" value="1"/>
</dbReference>
<evidence type="ECO:0000256" key="8">
    <source>
        <dbReference type="SAM" id="MobiDB-lite"/>
    </source>
</evidence>
<comment type="caution">
    <text evidence="11">The sequence shown here is derived from an EMBL/GenBank/DDBJ whole genome shotgun (WGS) entry which is preliminary data.</text>
</comment>
<feature type="signal peptide" evidence="9">
    <location>
        <begin position="1"/>
        <end position="24"/>
    </location>
</feature>
<dbReference type="InterPro" id="IPR039426">
    <property type="entry name" value="TonB-dep_rcpt-like"/>
</dbReference>
<feature type="chain" id="PRO_5046140440" evidence="9">
    <location>
        <begin position="25"/>
        <end position="991"/>
    </location>
</feature>
<sequence length="991" mass="105139">MQSLTVKPLLGALLMAMGTTCATAVSTNLYADEPPQQQNPDTSAGTTPKADQPDKSQKPATLATVVVTGSNLPVAPDEVMVPVTSVDNDEIKAAGVNSNALDLLRKVVPSFAGRSNTGTSNANNNNQNTAGGSQLQLRNLDTLVLVDGLRVATSGINGIGGKNFVDVNQIPVSAIDHIEVLTDGASAIYGSDAIGGVVNIILKKDYQGAEVGVRYGAASGNYREKSGYFVAGTTLHGVHITVTGSEAKTDPLYQDARSFTSPLYGRISNIPGTVGADGRFPGAILAPGLSSPAQDNPTGTQATATNIDSLIANGTYLTTTPTAVADGFDVSRYQTLLERQDQKGLSINLSADLLDDNKLTAFGNILYSRTKSFTQWLPIRTTVSLPAGSPYNPLTTAFNQVVFGYLPYPQQFINTAEGFRIVAGLRGDITRDWHWESTLDHSDNTLEQDQFNLIYAPNVARAIAGGYDAHGNPVLGGAYSRVQTGFSGTGAFVIQPALDPLAVTSGINPAALANLYGTEAIHAQSKLDAFDAKLVGKPFELPAGKVGVAFGMEVRHESLSAYTDPNGRNTGPTAHDWIGGTAADPFSRGRDIDSAYSEVRVPITSPGWSAPGFHAFDLIAAARYEHYSDAGNSLVPKFGFRWQPIDNQITLRGSFSRAYTAPTLYAMYGPTDTRLVGSSVIQSVFGLPGLEFNGEDGNNPRLKPSTAVTRSMGITFTPQALPGLTASIDYSSVDQRGYPGGIGFTNILQSVNQLGAASPFASNLALGNFPGMPGATAFTAPGQVQAYLRSGGDPLNLYAIDRFTNLGGLHVRSANMSAEYYFVSDHAGTFTFATNGAMFFKYQFQALPGQQYYNYAGFVTNGGTGVQGTIPRFSFYTTADWQYGNWDLTVGNNYIASVTDIGPGGIVYAQSTTLKRIPVSSYLTWDLRVGYSVDRSASHEIIKGWSVALGINNIANRMPPLAPQAFTDNNADVATYSPIGRLIYGTATLKF</sequence>
<feature type="compositionally biased region" description="Polar residues" evidence="8">
    <location>
        <begin position="31"/>
        <end position="46"/>
    </location>
</feature>
<dbReference type="Proteomes" id="UP000620046">
    <property type="component" value="Unassembled WGS sequence"/>
</dbReference>
<evidence type="ECO:0000256" key="4">
    <source>
        <dbReference type="ARBA" id="ARBA00022692"/>
    </source>
</evidence>
<dbReference type="PANTHER" id="PTHR47234:SF2">
    <property type="entry name" value="TONB-DEPENDENT RECEPTOR"/>
    <property type="match status" value="1"/>
</dbReference>
<name>A0ABQ1G6T8_9GAMM</name>
<dbReference type="InterPro" id="IPR036942">
    <property type="entry name" value="Beta-barrel_TonB_sf"/>
</dbReference>
<feature type="region of interest" description="Disordered" evidence="8">
    <location>
        <begin position="31"/>
        <end position="59"/>
    </location>
</feature>
<protein>
    <submittedName>
        <fullName evidence="11">TonB-dependent receptor</fullName>
    </submittedName>
</protein>
<keyword evidence="6 7" id="KW-0998">Cell outer membrane</keyword>
<comment type="similarity">
    <text evidence="7">Belongs to the TonB-dependent receptor family.</text>
</comment>
<gene>
    <name evidence="11" type="ORF">GCM10010981_28740</name>
</gene>
<feature type="region of interest" description="Disordered" evidence="8">
    <location>
        <begin position="561"/>
        <end position="580"/>
    </location>
</feature>
<reference evidence="12" key="1">
    <citation type="journal article" date="2019" name="Int. J. Syst. Evol. Microbiol.">
        <title>The Global Catalogue of Microorganisms (GCM) 10K type strain sequencing project: providing services to taxonomists for standard genome sequencing and annotation.</title>
        <authorList>
            <consortium name="The Broad Institute Genomics Platform"/>
            <consortium name="The Broad Institute Genome Sequencing Center for Infectious Disease"/>
            <person name="Wu L."/>
            <person name="Ma J."/>
        </authorList>
    </citation>
    <scope>NUCLEOTIDE SEQUENCE [LARGE SCALE GENOMIC DNA]</scope>
    <source>
        <strain evidence="12">CGMCC 1.15439</strain>
    </source>
</reference>
<evidence type="ECO:0000313" key="11">
    <source>
        <dbReference type="EMBL" id="GGA37823.1"/>
    </source>
</evidence>
<keyword evidence="11" id="KW-0675">Receptor</keyword>
<dbReference type="RefSeq" id="WP_188794979.1">
    <property type="nucleotide sequence ID" value="NZ_BMJA01000002.1"/>
</dbReference>
<evidence type="ECO:0000256" key="9">
    <source>
        <dbReference type="SAM" id="SignalP"/>
    </source>
</evidence>
<keyword evidence="9" id="KW-0732">Signal</keyword>
<evidence type="ECO:0000256" key="6">
    <source>
        <dbReference type="ARBA" id="ARBA00023237"/>
    </source>
</evidence>
<dbReference type="SUPFAM" id="SSF56935">
    <property type="entry name" value="Porins"/>
    <property type="match status" value="1"/>
</dbReference>
<evidence type="ECO:0000256" key="5">
    <source>
        <dbReference type="ARBA" id="ARBA00023136"/>
    </source>
</evidence>